<dbReference type="GO" id="GO:0004866">
    <property type="term" value="F:endopeptidase inhibitor activity"/>
    <property type="evidence" value="ECO:0007669"/>
    <property type="project" value="TreeGrafter"/>
</dbReference>
<dbReference type="AlphaFoldDB" id="A0A4U0TQK5"/>
<dbReference type="GO" id="GO:0042144">
    <property type="term" value="P:vacuole fusion, non-autophagic"/>
    <property type="evidence" value="ECO:0007669"/>
    <property type="project" value="TreeGrafter"/>
</dbReference>
<dbReference type="PANTHER" id="PTHR28288">
    <property type="entry name" value="PROTEASE B INHIBITOR 2"/>
    <property type="match status" value="1"/>
</dbReference>
<organism evidence="3 4">
    <name type="scientific">Salinomyces thailandicus</name>
    <dbReference type="NCBI Taxonomy" id="706561"/>
    <lineage>
        <taxon>Eukaryota</taxon>
        <taxon>Fungi</taxon>
        <taxon>Dikarya</taxon>
        <taxon>Ascomycota</taxon>
        <taxon>Pezizomycotina</taxon>
        <taxon>Dothideomycetes</taxon>
        <taxon>Dothideomycetidae</taxon>
        <taxon>Mycosphaerellales</taxon>
        <taxon>Teratosphaeriaceae</taxon>
        <taxon>Salinomyces</taxon>
    </lineage>
</organism>
<keyword evidence="4" id="KW-1185">Reference proteome</keyword>
<keyword evidence="2" id="KW-0732">Signal</keyword>
<evidence type="ECO:0000256" key="2">
    <source>
        <dbReference type="SAM" id="SignalP"/>
    </source>
</evidence>
<evidence type="ECO:0000313" key="3">
    <source>
        <dbReference type="EMBL" id="TKA24122.1"/>
    </source>
</evidence>
<feature type="signal peptide" evidence="2">
    <location>
        <begin position="1"/>
        <end position="19"/>
    </location>
</feature>
<dbReference type="Proteomes" id="UP000308549">
    <property type="component" value="Unassembled WGS sequence"/>
</dbReference>
<dbReference type="PANTHER" id="PTHR28288:SF1">
    <property type="entry name" value="INHIBITOR I9 DOMAIN-CONTAINING PROTEIN"/>
    <property type="match status" value="1"/>
</dbReference>
<dbReference type="OrthoDB" id="3888684at2759"/>
<feature type="chain" id="PRO_5020226186" evidence="2">
    <location>
        <begin position="20"/>
        <end position="97"/>
    </location>
</feature>
<gene>
    <name evidence="3" type="ORF">B0A50_06862</name>
</gene>
<evidence type="ECO:0000313" key="4">
    <source>
        <dbReference type="Proteomes" id="UP000308549"/>
    </source>
</evidence>
<comment type="caution">
    <text evidence="3">The sequence shown here is derived from an EMBL/GenBank/DDBJ whole genome shotgun (WGS) entry which is preliminary data.</text>
</comment>
<reference evidence="3 4" key="1">
    <citation type="submission" date="2017-03" db="EMBL/GenBank/DDBJ databases">
        <title>Genomes of endolithic fungi from Antarctica.</title>
        <authorList>
            <person name="Coleine C."/>
            <person name="Masonjones S."/>
            <person name="Stajich J.E."/>
        </authorList>
    </citation>
    <scope>NUCLEOTIDE SEQUENCE [LARGE SCALE GENOMIC DNA]</scope>
    <source>
        <strain evidence="3 4">CCFEE 6315</strain>
    </source>
</reference>
<comment type="similarity">
    <text evidence="1">Belongs to the protease inhibitor I9 family.</text>
</comment>
<evidence type="ECO:0000256" key="1">
    <source>
        <dbReference type="ARBA" id="ARBA00038069"/>
    </source>
</evidence>
<protein>
    <submittedName>
        <fullName evidence="3">Uncharacterized protein</fullName>
    </submittedName>
</protein>
<dbReference type="Gene3D" id="3.30.70.80">
    <property type="entry name" value="Peptidase S8 propeptide/proteinase inhibitor I9"/>
    <property type="match status" value="1"/>
</dbReference>
<dbReference type="EMBL" id="NAJL01000047">
    <property type="protein sequence ID" value="TKA24122.1"/>
    <property type="molecule type" value="Genomic_DNA"/>
</dbReference>
<dbReference type="InterPro" id="IPR037045">
    <property type="entry name" value="S8pro/Inhibitor_I9_sf"/>
</dbReference>
<dbReference type="SUPFAM" id="SSF54897">
    <property type="entry name" value="Protease propeptides/inhibitors"/>
    <property type="match status" value="1"/>
</dbReference>
<proteinExistence type="inferred from homology"/>
<name>A0A4U0TQK5_9PEZI</name>
<accession>A0A4U0TQK5</accession>
<sequence>MKLSITVLLVALFAVLGMAASSEKQVIISYPKGTPTSVMEEAMAEVRKAGGVIEHEYSLIMGFVAKGPAAIFDTVQTMGASNDVLVEEDSEVHAIDS</sequence>
<dbReference type="InterPro" id="IPR052471">
    <property type="entry name" value="PBI_I9"/>
</dbReference>